<dbReference type="InterPro" id="IPR007754">
    <property type="entry name" value="GlcNAc_II"/>
</dbReference>
<comment type="catalytic activity">
    <reaction evidence="22">
        <text>an N(4)-{beta-D-GlcNAc-(1-&gt;2)-alpha-D-Man-(1-&gt;3)-[alpha-D-Man-(1-&gt;6)]-beta-D-Man-(1-&gt;4)-beta-D-GlcNAc-(1-&gt;4)-beta-D-GlcNAc}-L-asparaginyl-[protein] + UDP-N-acetyl-alpha-D-glucosamine = N(4)-{beta-D-GlcNAc-(1-&gt;2)-alpha-D-Man-(1-&gt;3)-[beta-D-GlcNAc-(1-&gt;2)-alpha-D-Man-(1-&gt;6)]-beta-D-Man-(1-&gt;4)-beta-D-GlcNAc-(1-&gt;4)-beta-D-GlcNAc}-L-asparaginyl-[protein] + UDP + H(+)</text>
        <dbReference type="Rhea" id="RHEA:12941"/>
        <dbReference type="Rhea" id="RHEA-COMP:13526"/>
        <dbReference type="Rhea" id="RHEA-COMP:14369"/>
        <dbReference type="ChEBI" id="CHEBI:15378"/>
        <dbReference type="ChEBI" id="CHEBI:57705"/>
        <dbReference type="ChEBI" id="CHEBI:58223"/>
        <dbReference type="ChEBI" id="CHEBI:60615"/>
        <dbReference type="ChEBI" id="CHEBI:60651"/>
        <dbReference type="EC" id="2.4.1.143"/>
    </reaction>
</comment>
<keyword evidence="10 24" id="KW-0479">Metal-binding</keyword>
<dbReference type="GO" id="GO:0009312">
    <property type="term" value="P:oligosaccharide biosynthetic process"/>
    <property type="evidence" value="ECO:0007669"/>
    <property type="project" value="InterPro"/>
</dbReference>
<dbReference type="PANTHER" id="PTHR12871">
    <property type="entry name" value="BETA-1,2-N-ACETYLGLUCOSAMINYLTRANSFERASE II"/>
    <property type="match status" value="1"/>
</dbReference>
<accession>A0A443S5M9</accession>
<protein>
    <recommendedName>
        <fullName evidence="6">Alpha-1,6-mannosyl-glycoprotein 2-beta-N-acetylglucosaminyltransferase</fullName>
        <ecNumber evidence="5">2.4.1.143</ecNumber>
    </recommendedName>
    <alternativeName>
        <fullName evidence="21">Beta-1,2-N-acetylglucosaminyltransferase II</fullName>
    </alternativeName>
    <alternativeName>
        <fullName evidence="20">GlcNAc-T II</fullName>
    </alternativeName>
    <alternativeName>
        <fullName evidence="19">Mannoside acetylglucosaminyltransferase 2</fullName>
    </alternativeName>
    <alternativeName>
        <fullName evidence="18">N-glycosyl-oligosaccharide-glycoprotein N-acetylglucosaminyltransferase II</fullName>
    </alternativeName>
</protein>
<evidence type="ECO:0000256" key="20">
    <source>
        <dbReference type="ARBA" id="ARBA00032552"/>
    </source>
</evidence>
<comment type="caution">
    <text evidence="26">The sequence shown here is derived from an EMBL/GenBank/DDBJ whole genome shotgun (WGS) entry which is preliminary data.</text>
</comment>
<comment type="subcellular location">
    <subcellularLocation>
        <location evidence="2">Golgi apparatus membrane</location>
        <topology evidence="2">Single-pass type II membrane protein</topology>
    </subcellularLocation>
</comment>
<evidence type="ECO:0000256" key="17">
    <source>
        <dbReference type="ARBA" id="ARBA00023211"/>
    </source>
</evidence>
<keyword evidence="14" id="KW-0472">Membrane</keyword>
<feature type="disulfide bond" evidence="25">
    <location>
        <begin position="24"/>
        <end position="38"/>
    </location>
</feature>
<evidence type="ECO:0000256" key="8">
    <source>
        <dbReference type="ARBA" id="ARBA00022679"/>
    </source>
</evidence>
<feature type="disulfide bond" evidence="25">
    <location>
        <begin position="161"/>
        <end position="258"/>
    </location>
</feature>
<dbReference type="EMBL" id="NCKV01007774">
    <property type="protein sequence ID" value="RWS22839.1"/>
    <property type="molecule type" value="Genomic_DNA"/>
</dbReference>
<evidence type="ECO:0000256" key="3">
    <source>
        <dbReference type="ARBA" id="ARBA00004922"/>
    </source>
</evidence>
<evidence type="ECO:0000313" key="27">
    <source>
        <dbReference type="Proteomes" id="UP000288716"/>
    </source>
</evidence>
<feature type="binding site" evidence="23">
    <location>
        <begin position="57"/>
        <end position="61"/>
    </location>
    <ligand>
        <name>substrate</name>
    </ligand>
</feature>
<evidence type="ECO:0000256" key="6">
    <source>
        <dbReference type="ARBA" id="ARBA00014817"/>
    </source>
</evidence>
<keyword evidence="9" id="KW-0812">Transmembrane</keyword>
<evidence type="ECO:0000256" key="11">
    <source>
        <dbReference type="ARBA" id="ARBA00022968"/>
    </source>
</evidence>
<comment type="pathway">
    <text evidence="3">Protein modification; protein glycosylation.</text>
</comment>
<keyword evidence="13" id="KW-0333">Golgi apparatus</keyword>
<keyword evidence="12" id="KW-1133">Transmembrane helix</keyword>
<dbReference type="GO" id="GO:0046872">
    <property type="term" value="F:metal ion binding"/>
    <property type="evidence" value="ECO:0007669"/>
    <property type="project" value="UniProtKB-KW"/>
</dbReference>
<evidence type="ECO:0000256" key="1">
    <source>
        <dbReference type="ARBA" id="ARBA00001936"/>
    </source>
</evidence>
<reference evidence="26 27" key="1">
    <citation type="journal article" date="2018" name="Gigascience">
        <title>Genomes of trombidid mites reveal novel predicted allergens and laterally-transferred genes associated with secondary metabolism.</title>
        <authorList>
            <person name="Dong X."/>
            <person name="Chaisiri K."/>
            <person name="Xia D."/>
            <person name="Armstrong S.D."/>
            <person name="Fang Y."/>
            <person name="Donnelly M.J."/>
            <person name="Kadowaki T."/>
            <person name="McGarry J.W."/>
            <person name="Darby A.C."/>
            <person name="Makepeace B.L."/>
        </authorList>
    </citation>
    <scope>NUCLEOTIDE SEQUENCE [LARGE SCALE GENOMIC DNA]</scope>
    <source>
        <strain evidence="26">UoL-UT</strain>
    </source>
</reference>
<evidence type="ECO:0000256" key="2">
    <source>
        <dbReference type="ARBA" id="ARBA00004323"/>
    </source>
</evidence>
<feature type="binding site" evidence="24">
    <location>
        <position position="89"/>
    </location>
    <ligand>
        <name>Mn(2+)</name>
        <dbReference type="ChEBI" id="CHEBI:29035"/>
    </ligand>
</feature>
<evidence type="ECO:0000256" key="22">
    <source>
        <dbReference type="ARBA" id="ARBA00093257"/>
    </source>
</evidence>
<name>A0A443S5M9_9ACAR</name>
<proteinExistence type="inferred from homology"/>
<keyword evidence="16" id="KW-0325">Glycoprotein</keyword>
<dbReference type="UniPathway" id="UPA00378"/>
<gene>
    <name evidence="26" type="ORF">B4U80_03421</name>
</gene>
<evidence type="ECO:0000256" key="12">
    <source>
        <dbReference type="ARBA" id="ARBA00022989"/>
    </source>
</evidence>
<dbReference type="OrthoDB" id="6019616at2759"/>
<evidence type="ECO:0000256" key="13">
    <source>
        <dbReference type="ARBA" id="ARBA00023034"/>
    </source>
</evidence>
<organism evidence="26 27">
    <name type="scientific">Leptotrombidium deliense</name>
    <dbReference type="NCBI Taxonomy" id="299467"/>
    <lineage>
        <taxon>Eukaryota</taxon>
        <taxon>Metazoa</taxon>
        <taxon>Ecdysozoa</taxon>
        <taxon>Arthropoda</taxon>
        <taxon>Chelicerata</taxon>
        <taxon>Arachnida</taxon>
        <taxon>Acari</taxon>
        <taxon>Acariformes</taxon>
        <taxon>Trombidiformes</taxon>
        <taxon>Prostigmata</taxon>
        <taxon>Anystina</taxon>
        <taxon>Parasitengona</taxon>
        <taxon>Trombiculoidea</taxon>
        <taxon>Trombiculidae</taxon>
        <taxon>Leptotrombidium</taxon>
    </lineage>
</organism>
<evidence type="ECO:0000256" key="10">
    <source>
        <dbReference type="ARBA" id="ARBA00022723"/>
    </source>
</evidence>
<dbReference type="InterPro" id="IPR029044">
    <property type="entry name" value="Nucleotide-diphossugar_trans"/>
</dbReference>
<sequence>MQIFYPYSSQIYTHSFPGDDPNDCPREVSKADAIKMKCNSAQFPDKYGHYRESKFTQIKHHWFWKINFIFERLNITKNFNGYVVFIEEDYYLLPDSLHFIEKMRKFTNNDSKCVYSLGLREFEIDPLKTDVAVVFDGIPYHSHIISKQFWNTFKKYFEKFCYYDDCNFDVTFVGVCQRYMNPKPYSIFPLIPRVYHFGDHGAHENKDDRFGTYSKVKKDLLTLEKYLFPNQLIKEERPYLTNVDEWGGFSDPRDKAFCMSLAKS</sequence>
<dbReference type="GO" id="GO:0008455">
    <property type="term" value="F:alpha-1,6-mannosylglycoprotein 2-beta-N-acetylglucosaminyltransferase activity"/>
    <property type="evidence" value="ECO:0007669"/>
    <property type="project" value="UniProtKB-EC"/>
</dbReference>
<evidence type="ECO:0000256" key="9">
    <source>
        <dbReference type="ARBA" id="ARBA00022692"/>
    </source>
</evidence>
<dbReference type="Gene3D" id="3.90.550.10">
    <property type="entry name" value="Spore Coat Polysaccharide Biosynthesis Protein SpsA, Chain A"/>
    <property type="match status" value="1"/>
</dbReference>
<evidence type="ECO:0000256" key="19">
    <source>
        <dbReference type="ARBA" id="ARBA00031203"/>
    </source>
</evidence>
<evidence type="ECO:0000256" key="15">
    <source>
        <dbReference type="ARBA" id="ARBA00023157"/>
    </source>
</evidence>
<evidence type="ECO:0000313" key="26">
    <source>
        <dbReference type="EMBL" id="RWS22839.1"/>
    </source>
</evidence>
<comment type="similarity">
    <text evidence="4">Belongs to the glycosyltransferase 16 (GT16) protein family.</text>
</comment>
<keyword evidence="27" id="KW-1185">Reference proteome</keyword>
<evidence type="ECO:0000256" key="18">
    <source>
        <dbReference type="ARBA" id="ARBA00029663"/>
    </source>
</evidence>
<keyword evidence="11" id="KW-0735">Signal-anchor</keyword>
<evidence type="ECO:0000256" key="4">
    <source>
        <dbReference type="ARBA" id="ARBA00011011"/>
    </source>
</evidence>
<feature type="binding site" evidence="24">
    <location>
        <position position="196"/>
    </location>
    <ligand>
        <name>Mn(2+)</name>
        <dbReference type="ChEBI" id="CHEBI:29035"/>
    </ligand>
</feature>
<evidence type="ECO:0000256" key="23">
    <source>
        <dbReference type="PIRSR" id="PIRSR607754-1"/>
    </source>
</evidence>
<dbReference type="AlphaFoldDB" id="A0A443S5M9"/>
<keyword evidence="7" id="KW-0328">Glycosyltransferase</keyword>
<dbReference type="GO" id="GO:0006487">
    <property type="term" value="P:protein N-linked glycosylation"/>
    <property type="evidence" value="ECO:0007669"/>
    <property type="project" value="TreeGrafter"/>
</dbReference>
<dbReference type="Proteomes" id="UP000288716">
    <property type="component" value="Unassembled WGS sequence"/>
</dbReference>
<dbReference type="Pfam" id="PF05060">
    <property type="entry name" value="MGAT2"/>
    <property type="match status" value="1"/>
</dbReference>
<evidence type="ECO:0000256" key="21">
    <source>
        <dbReference type="ARBA" id="ARBA00032915"/>
    </source>
</evidence>
<dbReference type="GO" id="GO:0000139">
    <property type="term" value="C:Golgi membrane"/>
    <property type="evidence" value="ECO:0007669"/>
    <property type="project" value="UniProtKB-SubCell"/>
</dbReference>
<dbReference type="STRING" id="299467.A0A443S5M9"/>
<evidence type="ECO:0000256" key="5">
    <source>
        <dbReference type="ARBA" id="ARBA00012613"/>
    </source>
</evidence>
<evidence type="ECO:0000256" key="7">
    <source>
        <dbReference type="ARBA" id="ARBA00022676"/>
    </source>
</evidence>
<dbReference type="GO" id="GO:0005795">
    <property type="term" value="C:Golgi stack"/>
    <property type="evidence" value="ECO:0007669"/>
    <property type="project" value="InterPro"/>
</dbReference>
<evidence type="ECO:0000256" key="16">
    <source>
        <dbReference type="ARBA" id="ARBA00023180"/>
    </source>
</evidence>
<evidence type="ECO:0000256" key="25">
    <source>
        <dbReference type="PIRSR" id="PIRSR607754-3"/>
    </source>
</evidence>
<keyword evidence="17 24" id="KW-0464">Manganese</keyword>
<dbReference type="PANTHER" id="PTHR12871:SF0">
    <property type="entry name" value="ALPHA-1,6-MANNOSYL-GLYCOPROTEIN 2-BETA-N-ACETYLGLUCOSAMINYLTRANSFERASE"/>
    <property type="match status" value="1"/>
</dbReference>
<dbReference type="EC" id="2.4.1.143" evidence="5"/>
<evidence type="ECO:0000256" key="14">
    <source>
        <dbReference type="ARBA" id="ARBA00023136"/>
    </source>
</evidence>
<comment type="cofactor">
    <cofactor evidence="1 24">
        <name>Mn(2+)</name>
        <dbReference type="ChEBI" id="CHEBI:29035"/>
    </cofactor>
</comment>
<keyword evidence="15 25" id="KW-1015">Disulfide bond</keyword>
<dbReference type="VEuPathDB" id="VectorBase:LDEU009201"/>
<keyword evidence="8" id="KW-0808">Transferase</keyword>
<evidence type="ECO:0000256" key="24">
    <source>
        <dbReference type="PIRSR" id="PIRSR607754-2"/>
    </source>
</evidence>